<feature type="chain" id="PRO_5012690033" description="PEP-CTERM sorting domain-containing protein" evidence="1">
    <location>
        <begin position="32"/>
        <end position="203"/>
    </location>
</feature>
<dbReference type="AlphaFoldDB" id="A0A1Z4V0J9"/>
<feature type="signal peptide" evidence="1">
    <location>
        <begin position="1"/>
        <end position="31"/>
    </location>
</feature>
<gene>
    <name evidence="2" type="ORF">NIES806_11530</name>
</gene>
<dbReference type="OrthoDB" id="484456at2"/>
<organism evidence="2 3">
    <name type="scientific">Dolichospermum compactum NIES-806</name>
    <dbReference type="NCBI Taxonomy" id="1973481"/>
    <lineage>
        <taxon>Bacteria</taxon>
        <taxon>Bacillati</taxon>
        <taxon>Cyanobacteriota</taxon>
        <taxon>Cyanophyceae</taxon>
        <taxon>Nostocales</taxon>
        <taxon>Aphanizomenonaceae</taxon>
        <taxon>Dolichospermum</taxon>
        <taxon>Dolichospermum compactum</taxon>
    </lineage>
</organism>
<proteinExistence type="predicted"/>
<dbReference type="EMBL" id="AP018316">
    <property type="protein sequence ID" value="BAZ84953.1"/>
    <property type="molecule type" value="Genomic_DNA"/>
</dbReference>
<name>A0A1Z4V0J9_9CYAN</name>
<accession>A0A1Z4V0J9</accession>
<keyword evidence="1" id="KW-0732">Signal</keyword>
<evidence type="ECO:0000256" key="1">
    <source>
        <dbReference type="SAM" id="SignalP"/>
    </source>
</evidence>
<protein>
    <recommendedName>
        <fullName evidence="4">PEP-CTERM sorting domain-containing protein</fullName>
    </recommendedName>
</protein>
<evidence type="ECO:0000313" key="2">
    <source>
        <dbReference type="EMBL" id="BAZ84953.1"/>
    </source>
</evidence>
<dbReference type="Proteomes" id="UP000218702">
    <property type="component" value="Chromosome"/>
</dbReference>
<reference evidence="2 3" key="1">
    <citation type="submission" date="2017-06" db="EMBL/GenBank/DDBJ databases">
        <title>Genome sequencing of cyanobaciteial culture collection at National Institute for Environmental Studies (NIES).</title>
        <authorList>
            <person name="Hirose Y."/>
            <person name="Shimura Y."/>
            <person name="Fujisawa T."/>
            <person name="Nakamura Y."/>
            <person name="Kawachi M."/>
        </authorList>
    </citation>
    <scope>NUCLEOTIDE SEQUENCE [LARGE SCALE GENOMIC DNA]</scope>
    <source>
        <strain evidence="2 3">NIES-806</strain>
    </source>
</reference>
<keyword evidence="3" id="KW-1185">Reference proteome</keyword>
<dbReference type="RefSeq" id="WP_096665080.1">
    <property type="nucleotide sequence ID" value="NZ_AP018316.1"/>
</dbReference>
<evidence type="ECO:0000313" key="3">
    <source>
        <dbReference type="Proteomes" id="UP000218702"/>
    </source>
</evidence>
<evidence type="ECO:0008006" key="4">
    <source>
        <dbReference type="Google" id="ProtNLM"/>
    </source>
</evidence>
<dbReference type="KEGG" id="dcm:NIES806_11530"/>
<sequence>MKVFTPPIIAKTLALTSFASLSFMVAAPAQAITFSGNTTGAPTWNRPVENATNPPNSLSVGSTAVPYQVQNFFVGTTGAYNFLSTATFDNYTFIYKNSFSAASPLTNAIIGNDDFPDGNNSGFNGVNLTADTQYYFVNTGFNNSDFGAYNSSITGVGNVTLGDVAAVPWETDALPVVGSTVLFGAGMWAKRKFAQKKIGIENA</sequence>